<accession>A0A1M7JEZ2</accession>
<keyword evidence="1" id="KW-0472">Membrane</keyword>
<dbReference type="Pfam" id="PF22564">
    <property type="entry name" value="HAAS"/>
    <property type="match status" value="1"/>
</dbReference>
<dbReference type="OrthoDB" id="2079424at2"/>
<protein>
    <submittedName>
        <fullName evidence="2">Uncharacterized protein</fullName>
    </submittedName>
</protein>
<feature type="transmembrane region" description="Helical" evidence="1">
    <location>
        <begin position="290"/>
        <end position="309"/>
    </location>
</feature>
<organism evidence="2 3">
    <name type="scientific">Anaerosporobacter mobilis DSM 15930</name>
    <dbReference type="NCBI Taxonomy" id="1120996"/>
    <lineage>
        <taxon>Bacteria</taxon>
        <taxon>Bacillati</taxon>
        <taxon>Bacillota</taxon>
        <taxon>Clostridia</taxon>
        <taxon>Lachnospirales</taxon>
        <taxon>Lachnospiraceae</taxon>
        <taxon>Anaerosporobacter</taxon>
    </lineage>
</organism>
<name>A0A1M7JEZ2_9FIRM</name>
<feature type="transmembrane region" description="Helical" evidence="1">
    <location>
        <begin position="121"/>
        <end position="144"/>
    </location>
</feature>
<keyword evidence="1" id="KW-0812">Transmembrane</keyword>
<proteinExistence type="predicted"/>
<sequence>MTSNLKEYLSEVNRYLYMNEDSDKEDIIREIQNYIQDETKSLYGIVNEENVQIVINKFGTAKEIANKYMNELEDTSLPNKKFFSVILGVVFVISTSIYLFMIVNGVNGFEFLESYSDSNQIILRVLSIGIILIIDLGLLLPFAIGMRGKQDNYKVARFIYSANKETNLASISFFRSRSRKNNFIQFLVSTIVLLVEGIILKKYNTLFVIASTNQENVFKADNEVCRVISMIILFTTLLHVIFYLVSMLLHKTSEGIVLSYIRFVLLWAVLNVLAFYQLNDPNIQLITEDMTYLKTVYIIVIVIFAFDSIKRSISSSIKYNLKSK</sequence>
<dbReference type="AlphaFoldDB" id="A0A1M7JEZ2"/>
<reference evidence="2 3" key="1">
    <citation type="submission" date="2016-11" db="EMBL/GenBank/DDBJ databases">
        <authorList>
            <person name="Jaros S."/>
            <person name="Januszkiewicz K."/>
            <person name="Wedrychowicz H."/>
        </authorList>
    </citation>
    <scope>NUCLEOTIDE SEQUENCE [LARGE SCALE GENOMIC DNA]</scope>
    <source>
        <strain evidence="2 3">DSM 15930</strain>
    </source>
</reference>
<dbReference type="RefSeq" id="WP_073287638.1">
    <property type="nucleotide sequence ID" value="NZ_FRCP01000011.1"/>
</dbReference>
<dbReference type="Proteomes" id="UP000184038">
    <property type="component" value="Unassembled WGS sequence"/>
</dbReference>
<keyword evidence="3" id="KW-1185">Reference proteome</keyword>
<feature type="transmembrane region" description="Helical" evidence="1">
    <location>
        <begin position="227"/>
        <end position="245"/>
    </location>
</feature>
<evidence type="ECO:0000313" key="2">
    <source>
        <dbReference type="EMBL" id="SHM51582.1"/>
    </source>
</evidence>
<evidence type="ECO:0000256" key="1">
    <source>
        <dbReference type="SAM" id="Phobius"/>
    </source>
</evidence>
<feature type="transmembrane region" description="Helical" evidence="1">
    <location>
        <begin position="257"/>
        <end position="278"/>
    </location>
</feature>
<dbReference type="EMBL" id="FRCP01000011">
    <property type="protein sequence ID" value="SHM51582.1"/>
    <property type="molecule type" value="Genomic_DNA"/>
</dbReference>
<feature type="transmembrane region" description="Helical" evidence="1">
    <location>
        <begin position="82"/>
        <end position="101"/>
    </location>
</feature>
<gene>
    <name evidence="2" type="ORF">SAMN02746066_02233</name>
</gene>
<keyword evidence="1" id="KW-1133">Transmembrane helix</keyword>
<dbReference type="STRING" id="1120996.SAMN02746066_02233"/>
<feature type="transmembrane region" description="Helical" evidence="1">
    <location>
        <begin position="183"/>
        <end position="200"/>
    </location>
</feature>
<evidence type="ECO:0000313" key="3">
    <source>
        <dbReference type="Proteomes" id="UP000184038"/>
    </source>
</evidence>